<proteinExistence type="predicted"/>
<keyword evidence="4" id="KW-1185">Reference proteome</keyword>
<dbReference type="OrthoDB" id="43316at2"/>
<dbReference type="PROSITE" id="PS52050">
    <property type="entry name" value="WYL"/>
    <property type="match status" value="1"/>
</dbReference>
<dbReference type="AlphaFoldDB" id="A0A1H9HZM0"/>
<organism evidence="3 4">
    <name type="scientific">Flavobacterium frigoris</name>
    <dbReference type="NCBI Taxonomy" id="229204"/>
    <lineage>
        <taxon>Bacteria</taxon>
        <taxon>Pseudomonadati</taxon>
        <taxon>Bacteroidota</taxon>
        <taxon>Flavobacteriia</taxon>
        <taxon>Flavobacteriales</taxon>
        <taxon>Flavobacteriaceae</taxon>
        <taxon>Flavobacterium</taxon>
    </lineage>
</organism>
<dbReference type="InterPro" id="IPR051534">
    <property type="entry name" value="CBASS_pafABC_assoc_protein"/>
</dbReference>
<dbReference type="RefSeq" id="WP_074722625.1">
    <property type="nucleotide sequence ID" value="NZ_CBCRVS010000012.1"/>
</dbReference>
<protein>
    <submittedName>
        <fullName evidence="3">Predicted DNA-binding transcriptional regulator YafY, contains an HTH and WYL domains</fullName>
    </submittedName>
</protein>
<dbReference type="Pfam" id="PF25583">
    <property type="entry name" value="WCX"/>
    <property type="match status" value="1"/>
</dbReference>
<evidence type="ECO:0000313" key="3">
    <source>
        <dbReference type="EMBL" id="SEQ67849.1"/>
    </source>
</evidence>
<gene>
    <name evidence="3" type="ORF">SAMN05444355_103313</name>
</gene>
<dbReference type="Pfam" id="PF13280">
    <property type="entry name" value="WYL"/>
    <property type="match status" value="1"/>
</dbReference>
<dbReference type="GO" id="GO:0003677">
    <property type="term" value="F:DNA binding"/>
    <property type="evidence" value="ECO:0007669"/>
    <property type="project" value="UniProtKB-KW"/>
</dbReference>
<evidence type="ECO:0000313" key="4">
    <source>
        <dbReference type="Proteomes" id="UP000183658"/>
    </source>
</evidence>
<dbReference type="PANTHER" id="PTHR34580:SF9">
    <property type="entry name" value="SLL5097 PROTEIN"/>
    <property type="match status" value="1"/>
</dbReference>
<name>A0A1H9HZM0_FLAFI</name>
<accession>A0A1H9HZM0</accession>
<evidence type="ECO:0000259" key="2">
    <source>
        <dbReference type="Pfam" id="PF25583"/>
    </source>
</evidence>
<dbReference type="EMBL" id="FOFZ01000003">
    <property type="protein sequence ID" value="SEQ67849.1"/>
    <property type="molecule type" value="Genomic_DNA"/>
</dbReference>
<keyword evidence="3" id="KW-0238">DNA-binding</keyword>
<feature type="domain" description="WYL" evidence="1">
    <location>
        <begin position="119"/>
        <end position="188"/>
    </location>
</feature>
<sequence>MSKKQFIKRHHLIINKLRSNPCSFKELQNYLVKHSIDEEENYAISKRTYDRDIIEIREIYKIEIEYKRSQNRYEIVSDADEVKTDRIIESFQIFNALSISDSVSNHIIIEKRKAIGAENMHALLHAIKNKLEIQFTHEKFWKANNEKKTRTVYPIALKEARNRWYLIAQETKEGVFKTFGLDRMSNVDISRKKFEAPQNFEPTEKFKYSFGIVSDGTKPEKIKLWLSHGQADYIKSLPLHHSQKIVSENEKECIMELFLSPTYDFIMELLSMGQEVKVLEPESLKIKMIQMLEATLKRYK</sequence>
<dbReference type="PANTHER" id="PTHR34580">
    <property type="match status" value="1"/>
</dbReference>
<dbReference type="InterPro" id="IPR057727">
    <property type="entry name" value="WCX_dom"/>
</dbReference>
<dbReference type="InterPro" id="IPR026881">
    <property type="entry name" value="WYL_dom"/>
</dbReference>
<reference evidence="4" key="1">
    <citation type="submission" date="2016-10" db="EMBL/GenBank/DDBJ databases">
        <authorList>
            <person name="Varghese N."/>
            <person name="Submissions S."/>
        </authorList>
    </citation>
    <scope>NUCLEOTIDE SEQUENCE [LARGE SCALE GENOMIC DNA]</scope>
    <source>
        <strain evidence="4">DSM 15719</strain>
    </source>
</reference>
<evidence type="ECO:0000259" key="1">
    <source>
        <dbReference type="Pfam" id="PF13280"/>
    </source>
</evidence>
<dbReference type="Proteomes" id="UP000183658">
    <property type="component" value="Unassembled WGS sequence"/>
</dbReference>
<feature type="domain" description="WCX" evidence="2">
    <location>
        <begin position="219"/>
        <end position="295"/>
    </location>
</feature>